<evidence type="ECO:0000313" key="2">
    <source>
        <dbReference type="Proteomes" id="UP000887566"/>
    </source>
</evidence>
<protein>
    <submittedName>
        <fullName evidence="3">Uncharacterized protein</fullName>
    </submittedName>
</protein>
<keyword evidence="2" id="KW-1185">Reference proteome</keyword>
<accession>A0A914WDN9</accession>
<reference evidence="3" key="1">
    <citation type="submission" date="2022-11" db="UniProtKB">
        <authorList>
            <consortium name="WormBaseParasite"/>
        </authorList>
    </citation>
    <scope>IDENTIFICATION</scope>
</reference>
<sequence length="96" mass="10796">MANKGGASKKKDVETNDEEKMIIAITYADKWQILESKFKTASKGEANHRELAFKELAERVTAVGPGNRSVLRIKKTERYEDKGPKDHQHQGTALNL</sequence>
<feature type="compositionally biased region" description="Basic and acidic residues" evidence="1">
    <location>
        <begin position="75"/>
        <end position="89"/>
    </location>
</feature>
<proteinExistence type="predicted"/>
<dbReference type="AlphaFoldDB" id="A0A914WDN9"/>
<feature type="region of interest" description="Disordered" evidence="1">
    <location>
        <begin position="75"/>
        <end position="96"/>
    </location>
</feature>
<evidence type="ECO:0000313" key="3">
    <source>
        <dbReference type="WBParaSite" id="PSAMB.scaffold3620size17563.g22048.t1"/>
    </source>
</evidence>
<dbReference type="Proteomes" id="UP000887566">
    <property type="component" value="Unplaced"/>
</dbReference>
<evidence type="ECO:0000256" key="1">
    <source>
        <dbReference type="SAM" id="MobiDB-lite"/>
    </source>
</evidence>
<dbReference type="WBParaSite" id="PSAMB.scaffold3620size17563.g22048.t1">
    <property type="protein sequence ID" value="PSAMB.scaffold3620size17563.g22048.t1"/>
    <property type="gene ID" value="PSAMB.scaffold3620size17563.g22048"/>
</dbReference>
<organism evidence="2 3">
    <name type="scientific">Plectus sambesii</name>
    <dbReference type="NCBI Taxonomy" id="2011161"/>
    <lineage>
        <taxon>Eukaryota</taxon>
        <taxon>Metazoa</taxon>
        <taxon>Ecdysozoa</taxon>
        <taxon>Nematoda</taxon>
        <taxon>Chromadorea</taxon>
        <taxon>Plectida</taxon>
        <taxon>Plectina</taxon>
        <taxon>Plectoidea</taxon>
        <taxon>Plectidae</taxon>
        <taxon>Plectus</taxon>
    </lineage>
</organism>
<name>A0A914WDN9_9BILA</name>